<accession>A0A6L2LBJ5</accession>
<comment type="caution">
    <text evidence="1">The sequence shown here is derived from an EMBL/GenBank/DDBJ whole genome shotgun (WGS) entry which is preliminary data.</text>
</comment>
<sequence>MTRILTKELFTPFKDPKREFRSSKKLFKTLSLDEPRSPYFNLFFDLEENSEEEVTETMAKTMEEYMSKTQANYGSGIARLKSMTNITLNKKANRTTNKPSGSIKTWEDLKVKFLSKYCPPTKTAKKMEVILFYNGLEVSTKQILHSRGAIPTKTVVDEKVVAIQEMAEYSQKWHTGTSKTRSTETSDGLVAIQAHLYNLKREIKKVNEKVYAAQVGCKQCKGPHYIKDCPLKEEGKTLEEAYYTQFGVPFQQG</sequence>
<protein>
    <recommendedName>
        <fullName evidence="2">Eukaryotic translation initiation factor 3 subunit G N-terminal domain-containing protein</fullName>
    </recommendedName>
</protein>
<dbReference type="AlphaFoldDB" id="A0A6L2LBJ5"/>
<reference evidence="1" key="1">
    <citation type="journal article" date="2019" name="Sci. Rep.">
        <title>Draft genome of Tanacetum cinerariifolium, the natural source of mosquito coil.</title>
        <authorList>
            <person name="Yamashiro T."/>
            <person name="Shiraishi A."/>
            <person name="Satake H."/>
            <person name="Nakayama K."/>
        </authorList>
    </citation>
    <scope>NUCLEOTIDE SEQUENCE</scope>
</reference>
<evidence type="ECO:0000313" key="1">
    <source>
        <dbReference type="EMBL" id="GEU57645.1"/>
    </source>
</evidence>
<dbReference type="EMBL" id="BKCJ010003866">
    <property type="protein sequence ID" value="GEU57645.1"/>
    <property type="molecule type" value="Genomic_DNA"/>
</dbReference>
<organism evidence="1">
    <name type="scientific">Tanacetum cinerariifolium</name>
    <name type="common">Dalmatian daisy</name>
    <name type="synonym">Chrysanthemum cinerariifolium</name>
    <dbReference type="NCBI Taxonomy" id="118510"/>
    <lineage>
        <taxon>Eukaryota</taxon>
        <taxon>Viridiplantae</taxon>
        <taxon>Streptophyta</taxon>
        <taxon>Embryophyta</taxon>
        <taxon>Tracheophyta</taxon>
        <taxon>Spermatophyta</taxon>
        <taxon>Magnoliopsida</taxon>
        <taxon>eudicotyledons</taxon>
        <taxon>Gunneridae</taxon>
        <taxon>Pentapetalae</taxon>
        <taxon>asterids</taxon>
        <taxon>campanulids</taxon>
        <taxon>Asterales</taxon>
        <taxon>Asteraceae</taxon>
        <taxon>Asteroideae</taxon>
        <taxon>Anthemideae</taxon>
        <taxon>Anthemidinae</taxon>
        <taxon>Tanacetum</taxon>
    </lineage>
</organism>
<proteinExistence type="predicted"/>
<gene>
    <name evidence="1" type="ORF">Tci_029623</name>
</gene>
<name>A0A6L2LBJ5_TANCI</name>
<evidence type="ECO:0008006" key="2">
    <source>
        <dbReference type="Google" id="ProtNLM"/>
    </source>
</evidence>